<keyword evidence="1" id="KW-1133">Transmembrane helix</keyword>
<dbReference type="Proteomes" id="UP000223982">
    <property type="component" value="Unassembled WGS sequence"/>
</dbReference>
<evidence type="ECO:0000313" key="2">
    <source>
        <dbReference type="EMBL" id="PHJ27645.1"/>
    </source>
</evidence>
<name>A0AA44U5F3_CUTAC</name>
<gene>
    <name evidence="2" type="ORF">APS60_07000</name>
</gene>
<feature type="transmembrane region" description="Helical" evidence="1">
    <location>
        <begin position="53"/>
        <end position="71"/>
    </location>
</feature>
<accession>A0AA44U5F3</accession>
<dbReference type="AlphaFoldDB" id="A0AA44U5F3"/>
<feature type="transmembrane region" description="Helical" evidence="1">
    <location>
        <begin position="78"/>
        <end position="99"/>
    </location>
</feature>
<keyword evidence="1" id="KW-0472">Membrane</keyword>
<comment type="caution">
    <text evidence="2">The sequence shown here is derived from an EMBL/GenBank/DDBJ whole genome shotgun (WGS) entry which is preliminary data.</text>
</comment>
<organism evidence="2 3">
    <name type="scientific">Cutibacterium acnes</name>
    <name type="common">Propionibacterium acnes</name>
    <dbReference type="NCBI Taxonomy" id="1747"/>
    <lineage>
        <taxon>Bacteria</taxon>
        <taxon>Bacillati</taxon>
        <taxon>Actinomycetota</taxon>
        <taxon>Actinomycetes</taxon>
        <taxon>Propionibacteriales</taxon>
        <taxon>Propionibacteriaceae</taxon>
        <taxon>Cutibacterium</taxon>
    </lineage>
</organism>
<evidence type="ECO:0000256" key="1">
    <source>
        <dbReference type="SAM" id="Phobius"/>
    </source>
</evidence>
<feature type="transmembrane region" description="Helical" evidence="1">
    <location>
        <begin position="12"/>
        <end position="33"/>
    </location>
</feature>
<keyword evidence="1" id="KW-0812">Transmembrane</keyword>
<protein>
    <submittedName>
        <fullName evidence="2">Uncharacterized protein</fullName>
    </submittedName>
</protein>
<dbReference type="EMBL" id="LKVB01000004">
    <property type="protein sequence ID" value="PHJ27645.1"/>
    <property type="molecule type" value="Genomic_DNA"/>
</dbReference>
<sequence length="151" mass="15995">MLTKPVSRWDYVLAKFVSTVIFCTATVTVGALVEYAASLIFFHDSRALPLLQLTATWLLYALVLVAVTLIGSASFTSILAASGLGLASMLALSLLGLWGPAAKYSPAGLAGVQSKITAGEPVTYWWPIWTGLAAVAAFVALAGWLFSKREL</sequence>
<reference evidence="2 3" key="1">
    <citation type="submission" date="2017-02" db="EMBL/GenBank/DDBJ databases">
        <title>Prevalence of linear plasmids in Propionibacterium acnes isolates obtained from cancerous prostatic tissue.</title>
        <authorList>
            <person name="Davidsson S."/>
            <person name="Bruggemann H."/>
        </authorList>
    </citation>
    <scope>NUCLEOTIDE SEQUENCE [LARGE SCALE GENOMIC DNA]</scope>
    <source>
        <strain evidence="2 3">09-9</strain>
    </source>
</reference>
<proteinExistence type="predicted"/>
<evidence type="ECO:0000313" key="3">
    <source>
        <dbReference type="Proteomes" id="UP000223982"/>
    </source>
</evidence>
<feature type="transmembrane region" description="Helical" evidence="1">
    <location>
        <begin position="124"/>
        <end position="146"/>
    </location>
</feature>